<feature type="chain" id="PRO_5018100432" evidence="3">
    <location>
        <begin position="26"/>
        <end position="1251"/>
    </location>
</feature>
<dbReference type="NCBIfam" id="TIGR01414">
    <property type="entry name" value="autotrans_barl"/>
    <property type="match status" value="1"/>
</dbReference>
<evidence type="ECO:0000313" key="6">
    <source>
        <dbReference type="Proteomes" id="UP000270411"/>
    </source>
</evidence>
<dbReference type="AlphaFoldDB" id="A0A3G8H5S9"/>
<dbReference type="InterPro" id="IPR043990">
    <property type="entry name" value="AC_1"/>
</dbReference>
<keyword evidence="1 3" id="KW-0732">Signal</keyword>
<proteinExistence type="predicted"/>
<evidence type="ECO:0000256" key="3">
    <source>
        <dbReference type="SAM" id="SignalP"/>
    </source>
</evidence>
<dbReference type="Pfam" id="PF18883">
    <property type="entry name" value="AC_1"/>
    <property type="match status" value="1"/>
</dbReference>
<dbReference type="Pfam" id="PF12951">
    <property type="entry name" value="PATR"/>
    <property type="match status" value="3"/>
</dbReference>
<dbReference type="InterPro" id="IPR051551">
    <property type="entry name" value="Autotransporter_adhesion"/>
</dbReference>
<sequence length="1251" mass="125408">MRKRIHGRRGVCATVLVGVATSAQSATVVGPSTTGVTLSTDTAYQLDAGTTVSAQHGDAVAVAGIAPVTFTSAGTIQSSLDGRASAVRFNVPGTFVNQASGLVHGNTFGVLMTGGGVGSNVVNYGDISVQASHAIYYDTDTSGTIDNYGTINAGTSGAVRSTADGIYIDSTGTVAINNHAGASIRSGVGNRDYAYGIIVERGTVDIRNEGSIEGYIGGIRSTTPNAVRIVNTAGGSIVANVGTAVQLGQGGTLTNNGVIAGGGGPAILLTGANNRVELGTGSVLQGTGNVVVASQGTGNAIALSGTGTEAGDFTATEGNGFASLAAGAGADWTLTGNVSMQGSGAATVSVDGNLALGGTVAIAGTGGTTIGSTGRLTLGTGGAGGFVNGNFSNDGELVLRRSDNFQIAGVLGGAGTLIQAGSGITALTGAGSTQGAVSVRSGALLLGQDGTFTTTGDFTTEAGATTAIAGRSSLTVGNSFTMNGTLDVAVGRNKRDITASTATIGPGATFNLVGYSADDAASVSELASSAFTVIHANTPNGLTGTFDAVRLGGKSSAADYLTLTSSYGPQSFVVGLGLTWYAAHSTRPDLAAGTFTLADPDDKFELDARLIDQAPNPATGWDGRTLTKLGPGTLQLSKANRYTGPTRVEAGTLLAGAANVVAASERVSLGPTATFDLGGFDQTVNNLSGSGAVALGTATLTLNQAADGAFDGVVSGPGGLGKTGAGALTLTRDQTYGGNTTVDAGALILDNGARLAGTGQVTVAPGALLGGYGGVGGSVVNHGVLAVADAAPGFDGRPAGVFAIAGSLVNQGEIRMGSPVPASTLTVGGDYTGNGGRLTLYTALGDDNSATDRLVINGNTSGQTLVGIRNAGGAGARTVNGIRIVQVDGRSDGVFTLDGRVVAGAYEYALQQGGVASPDDGDWYLRSLSAAPTPVPRPETGAYLANQMVAQAMFQHTYHDRAGLPDSDGPGQGRPARSTGWARLAGGHADGNADGGRLAASADTFVMQAGIDVLHRVTASGRWQAGVIAGYGTSTTHASARDNPAIARGTVNGVAAGIYGTWHRDAEGPAGPYVDSWVQYGNFRHTVKGGGLAGEDYTSQLWSGSVEAGWALPVGHTGAGVVHVEPQVQLVYTDYHAGSHTERTGTVVRSDRSGGVATRVGTRLFHAPAGEGVPTWMPYLELNWWHNSHGNAMAFDGVVVTQDGPRNRVETKVGAQARIGQRWRLWGNLGYQYGNGGYESITGLLGVRYAW</sequence>
<feature type="domain" description="Autotransporter" evidence="4">
    <location>
        <begin position="973"/>
        <end position="1251"/>
    </location>
</feature>
<dbReference type="InterPro" id="IPR012332">
    <property type="entry name" value="Autotransporter_pectin_lyase_C"/>
</dbReference>
<dbReference type="PANTHER" id="PTHR35037:SF3">
    <property type="entry name" value="C-TERMINAL REGION OF AIDA-LIKE PROTEIN"/>
    <property type="match status" value="1"/>
</dbReference>
<protein>
    <submittedName>
        <fullName evidence="5">Autotransporter outer membrane beta-barrel domain-containing protein</fullName>
    </submittedName>
</protein>
<dbReference type="PROSITE" id="PS51208">
    <property type="entry name" value="AUTOTRANSPORTER"/>
    <property type="match status" value="1"/>
</dbReference>
<feature type="region of interest" description="Disordered" evidence="2">
    <location>
        <begin position="960"/>
        <end position="988"/>
    </location>
</feature>
<evidence type="ECO:0000259" key="4">
    <source>
        <dbReference type="PROSITE" id="PS51208"/>
    </source>
</evidence>
<dbReference type="Gene3D" id="2.40.128.130">
    <property type="entry name" value="Autotransporter beta-domain"/>
    <property type="match status" value="1"/>
</dbReference>
<dbReference type="InterPro" id="IPR005546">
    <property type="entry name" value="Autotransporte_beta"/>
</dbReference>
<dbReference type="SUPFAM" id="SSF51126">
    <property type="entry name" value="Pectin lyase-like"/>
    <property type="match status" value="2"/>
</dbReference>
<dbReference type="Gene3D" id="2.160.20.20">
    <property type="match status" value="1"/>
</dbReference>
<organism evidence="5 6">
    <name type="scientific">Cupriavidus pauculus</name>
    <dbReference type="NCBI Taxonomy" id="82633"/>
    <lineage>
        <taxon>Bacteria</taxon>
        <taxon>Pseudomonadati</taxon>
        <taxon>Pseudomonadota</taxon>
        <taxon>Betaproteobacteria</taxon>
        <taxon>Burkholderiales</taxon>
        <taxon>Burkholderiaceae</taxon>
        <taxon>Cupriavidus</taxon>
    </lineage>
</organism>
<dbReference type="SUPFAM" id="SSF103515">
    <property type="entry name" value="Autotransporter"/>
    <property type="match status" value="1"/>
</dbReference>
<name>A0A3G8H5S9_9BURK</name>
<dbReference type="SMART" id="SM00869">
    <property type="entry name" value="Autotransporter"/>
    <property type="match status" value="1"/>
</dbReference>
<dbReference type="RefSeq" id="WP_124685644.1">
    <property type="nucleotide sequence ID" value="NZ_CP033970.1"/>
</dbReference>
<dbReference type="OrthoDB" id="8613300at2"/>
<dbReference type="Pfam" id="PF03797">
    <property type="entry name" value="Autotransporter"/>
    <property type="match status" value="1"/>
</dbReference>
<dbReference type="InterPro" id="IPR011050">
    <property type="entry name" value="Pectin_lyase_fold/virulence"/>
</dbReference>
<evidence type="ECO:0000256" key="1">
    <source>
        <dbReference type="ARBA" id="ARBA00022729"/>
    </source>
</evidence>
<dbReference type="GO" id="GO:0019867">
    <property type="term" value="C:outer membrane"/>
    <property type="evidence" value="ECO:0007669"/>
    <property type="project" value="InterPro"/>
</dbReference>
<dbReference type="EMBL" id="CP033970">
    <property type="protein sequence ID" value="AZG15913.1"/>
    <property type="molecule type" value="Genomic_DNA"/>
</dbReference>
<dbReference type="InterPro" id="IPR036709">
    <property type="entry name" value="Autotransporte_beta_dom_sf"/>
</dbReference>
<accession>A0A3G8H5S9</accession>
<dbReference type="CDD" id="cd01344">
    <property type="entry name" value="PL2_Passenger_AT"/>
    <property type="match status" value="1"/>
</dbReference>
<dbReference type="NCBIfam" id="TIGR02601">
    <property type="entry name" value="autotrns_rpt"/>
    <property type="match status" value="2"/>
</dbReference>
<reference evidence="6" key="1">
    <citation type="submission" date="2018-11" db="EMBL/GenBank/DDBJ databases">
        <title>FDA dAtabase for Regulatory Grade micrObial Sequences (FDA-ARGOS): Supporting development and validation of Infectious Disease Dx tests.</title>
        <authorList>
            <person name="Goldberg B."/>
            <person name="Campos J."/>
            <person name="Tallon L."/>
            <person name="Sadzewicz L."/>
            <person name="Zhao X."/>
            <person name="Vavikolanu K."/>
            <person name="Mehta A."/>
            <person name="Aluvathingal J."/>
            <person name="Nadendla S."/>
            <person name="Geyer C."/>
            <person name="Nandy P."/>
            <person name="Yan Y."/>
            <person name="Sichtig H."/>
        </authorList>
    </citation>
    <scope>NUCLEOTIDE SEQUENCE [LARGE SCALE GENOMIC DNA]</scope>
    <source>
        <strain evidence="6">FDAARGOS_614</strain>
    </source>
</reference>
<evidence type="ECO:0000313" key="5">
    <source>
        <dbReference type="EMBL" id="AZG15913.1"/>
    </source>
</evidence>
<feature type="signal peptide" evidence="3">
    <location>
        <begin position="1"/>
        <end position="25"/>
    </location>
</feature>
<dbReference type="Proteomes" id="UP000270411">
    <property type="component" value="Chromosome 2"/>
</dbReference>
<evidence type="ECO:0000256" key="2">
    <source>
        <dbReference type="SAM" id="MobiDB-lite"/>
    </source>
</evidence>
<dbReference type="KEGG" id="cpau:EHF44_21020"/>
<dbReference type="PANTHER" id="PTHR35037">
    <property type="entry name" value="C-TERMINAL REGION OF AIDA-LIKE PROTEIN"/>
    <property type="match status" value="1"/>
</dbReference>
<gene>
    <name evidence="5" type="ORF">EHF44_21020</name>
</gene>
<dbReference type="InterPro" id="IPR013425">
    <property type="entry name" value="Autotrns_rpt"/>
</dbReference>
<dbReference type="InterPro" id="IPR006315">
    <property type="entry name" value="OM_autotransptr_brl_dom"/>
</dbReference>